<reference evidence="12" key="1">
    <citation type="submission" date="2014-05" db="EMBL/GenBank/DDBJ databases">
        <title>Key roles for freshwater Actinobacteria revealed by deep metagenomic sequencing.</title>
        <authorList>
            <person name="Ghai R."/>
            <person name="Mizuno C.M."/>
            <person name="Picazo A."/>
            <person name="Camacho A."/>
            <person name="Rodriguez-Valera F."/>
        </authorList>
    </citation>
    <scope>NUCLEOTIDE SEQUENCE</scope>
</reference>
<comment type="caution">
    <text evidence="12">The sequence shown here is derived from an EMBL/GenBank/DDBJ whole genome shotgun (WGS) entry which is preliminary data.</text>
</comment>
<evidence type="ECO:0008006" key="13">
    <source>
        <dbReference type="Google" id="ProtNLM"/>
    </source>
</evidence>
<dbReference type="GO" id="GO:0005615">
    <property type="term" value="C:extracellular space"/>
    <property type="evidence" value="ECO:0007669"/>
    <property type="project" value="TreeGrafter"/>
</dbReference>
<keyword evidence="4" id="KW-0645">Protease</keyword>
<evidence type="ECO:0000313" key="12">
    <source>
        <dbReference type="EMBL" id="KGA17473.1"/>
    </source>
</evidence>
<dbReference type="InterPro" id="IPR042097">
    <property type="entry name" value="Aminopeptidase_N-like_N_sf"/>
</dbReference>
<proteinExistence type="inferred from homology"/>
<dbReference type="InterPro" id="IPR024571">
    <property type="entry name" value="ERAP1-like_C_dom"/>
</dbReference>
<dbReference type="Gene3D" id="1.10.390.10">
    <property type="entry name" value="Neutral Protease Domain 2"/>
    <property type="match status" value="1"/>
</dbReference>
<dbReference type="MEROPS" id="M01.012"/>
<dbReference type="NCBIfam" id="TIGR02412">
    <property type="entry name" value="pepN_strep_liv"/>
    <property type="match status" value="1"/>
</dbReference>
<dbReference type="PANTHER" id="PTHR11533:SF174">
    <property type="entry name" value="PUROMYCIN-SENSITIVE AMINOPEPTIDASE-RELATED"/>
    <property type="match status" value="1"/>
</dbReference>
<dbReference type="GO" id="GO:0006508">
    <property type="term" value="P:proteolysis"/>
    <property type="evidence" value="ECO:0007669"/>
    <property type="project" value="UniProtKB-KW"/>
</dbReference>
<dbReference type="GO" id="GO:0043171">
    <property type="term" value="P:peptide catabolic process"/>
    <property type="evidence" value="ECO:0007669"/>
    <property type="project" value="TreeGrafter"/>
</dbReference>
<accession>A0A094SGP9</accession>
<dbReference type="Pfam" id="PF01433">
    <property type="entry name" value="Peptidase_M1"/>
    <property type="match status" value="1"/>
</dbReference>
<dbReference type="InterPro" id="IPR050344">
    <property type="entry name" value="Peptidase_M1_aminopeptidases"/>
</dbReference>
<evidence type="ECO:0000256" key="6">
    <source>
        <dbReference type="ARBA" id="ARBA00022801"/>
    </source>
</evidence>
<feature type="domain" description="Aminopeptidase N-like N-terminal" evidence="11">
    <location>
        <begin position="29"/>
        <end position="194"/>
    </location>
</feature>
<comment type="cofactor">
    <cofactor evidence="1">
        <name>Zn(2+)</name>
        <dbReference type="ChEBI" id="CHEBI:29105"/>
    </cofactor>
</comment>
<feature type="domain" description="ERAP1-like C-terminal" evidence="10">
    <location>
        <begin position="533"/>
        <end position="841"/>
    </location>
</feature>
<dbReference type="GO" id="GO:0005737">
    <property type="term" value="C:cytoplasm"/>
    <property type="evidence" value="ECO:0007669"/>
    <property type="project" value="TreeGrafter"/>
</dbReference>
<dbReference type="SUPFAM" id="SSF55486">
    <property type="entry name" value="Metalloproteases ('zincins'), catalytic domain"/>
    <property type="match status" value="1"/>
</dbReference>
<evidence type="ECO:0000259" key="11">
    <source>
        <dbReference type="Pfam" id="PF17900"/>
    </source>
</evidence>
<keyword evidence="5" id="KW-0479">Metal-binding</keyword>
<evidence type="ECO:0000256" key="2">
    <source>
        <dbReference type="ARBA" id="ARBA00010136"/>
    </source>
</evidence>
<evidence type="ECO:0000256" key="8">
    <source>
        <dbReference type="ARBA" id="ARBA00023049"/>
    </source>
</evidence>
<evidence type="ECO:0000256" key="4">
    <source>
        <dbReference type="ARBA" id="ARBA00022670"/>
    </source>
</evidence>
<dbReference type="EMBL" id="JNSK01000042">
    <property type="protein sequence ID" value="KGA17473.1"/>
    <property type="molecule type" value="Genomic_DNA"/>
</dbReference>
<dbReference type="InterPro" id="IPR045357">
    <property type="entry name" value="Aminopeptidase_N-like_N"/>
</dbReference>
<keyword evidence="6" id="KW-0378">Hydrolase</keyword>
<dbReference type="AlphaFoldDB" id="A0A094SGP9"/>
<keyword evidence="7" id="KW-0862">Zinc</keyword>
<feature type="domain" description="Peptidase M1 membrane alanine aminopeptidase" evidence="9">
    <location>
        <begin position="235"/>
        <end position="449"/>
    </location>
</feature>
<comment type="similarity">
    <text evidence="2">Belongs to the peptidase M1 family.</text>
</comment>
<evidence type="ECO:0000256" key="3">
    <source>
        <dbReference type="ARBA" id="ARBA00022438"/>
    </source>
</evidence>
<evidence type="ECO:0000259" key="10">
    <source>
        <dbReference type="Pfam" id="PF11838"/>
    </source>
</evidence>
<keyword evidence="3" id="KW-0031">Aminopeptidase</keyword>
<dbReference type="CDD" id="cd09602">
    <property type="entry name" value="M1_APN"/>
    <property type="match status" value="1"/>
</dbReference>
<evidence type="ECO:0000256" key="1">
    <source>
        <dbReference type="ARBA" id="ARBA00001947"/>
    </source>
</evidence>
<dbReference type="InterPro" id="IPR027268">
    <property type="entry name" value="Peptidase_M4/M1_CTD_sf"/>
</dbReference>
<dbReference type="GO" id="GO:0042277">
    <property type="term" value="F:peptide binding"/>
    <property type="evidence" value="ECO:0007669"/>
    <property type="project" value="TreeGrafter"/>
</dbReference>
<dbReference type="Pfam" id="PF11838">
    <property type="entry name" value="ERAP1_C"/>
    <property type="match status" value="1"/>
</dbReference>
<dbReference type="SUPFAM" id="SSF63737">
    <property type="entry name" value="Leukotriene A4 hydrolase N-terminal domain"/>
    <property type="match status" value="1"/>
</dbReference>
<dbReference type="GO" id="GO:0016020">
    <property type="term" value="C:membrane"/>
    <property type="evidence" value="ECO:0007669"/>
    <property type="project" value="TreeGrafter"/>
</dbReference>
<dbReference type="FunFam" id="1.10.390.10:FF:000004">
    <property type="entry name" value="Aminopeptidase N"/>
    <property type="match status" value="1"/>
</dbReference>
<name>A0A094SGP9_9ZZZZ</name>
<dbReference type="InterPro" id="IPR012778">
    <property type="entry name" value="Pept_M1_aminopeptidase"/>
</dbReference>
<evidence type="ECO:0000256" key="7">
    <source>
        <dbReference type="ARBA" id="ARBA00022833"/>
    </source>
</evidence>
<keyword evidence="8" id="KW-0482">Metalloprotease</keyword>
<dbReference type="FunFam" id="2.60.40.1730:FF:000010">
    <property type="entry name" value="Putative aminopeptidase N"/>
    <property type="match status" value="1"/>
</dbReference>
<organism evidence="12">
    <name type="scientific">freshwater metagenome</name>
    <dbReference type="NCBI Taxonomy" id="449393"/>
    <lineage>
        <taxon>unclassified sequences</taxon>
        <taxon>metagenomes</taxon>
        <taxon>ecological metagenomes</taxon>
    </lineage>
</organism>
<dbReference type="GO" id="GO:0008270">
    <property type="term" value="F:zinc ion binding"/>
    <property type="evidence" value="ECO:0007669"/>
    <property type="project" value="InterPro"/>
</dbReference>
<dbReference type="PRINTS" id="PR00756">
    <property type="entry name" value="ALADIPTASE"/>
</dbReference>
<dbReference type="GO" id="GO:0070006">
    <property type="term" value="F:metalloaminopeptidase activity"/>
    <property type="evidence" value="ECO:0007669"/>
    <property type="project" value="TreeGrafter"/>
</dbReference>
<evidence type="ECO:0000256" key="5">
    <source>
        <dbReference type="ARBA" id="ARBA00022723"/>
    </source>
</evidence>
<dbReference type="InterPro" id="IPR014782">
    <property type="entry name" value="Peptidase_M1_dom"/>
</dbReference>
<dbReference type="PANTHER" id="PTHR11533">
    <property type="entry name" value="PROTEASE M1 ZINC METALLOPROTEASE"/>
    <property type="match status" value="1"/>
</dbReference>
<dbReference type="InterPro" id="IPR001930">
    <property type="entry name" value="Peptidase_M1"/>
</dbReference>
<dbReference type="Gene3D" id="2.60.40.1730">
    <property type="entry name" value="tricorn interacting facor f3 domain"/>
    <property type="match status" value="1"/>
</dbReference>
<gene>
    <name evidence="12" type="ORF">GM50_11685</name>
</gene>
<evidence type="ECO:0000259" key="9">
    <source>
        <dbReference type="Pfam" id="PF01433"/>
    </source>
</evidence>
<protein>
    <recommendedName>
        <fullName evidence="13">Aminopeptidase N</fullName>
    </recommendedName>
</protein>
<sequence length="851" mass="95111">MTKEQPVPGTNIKQVEAAERSEIVKVKSYRIDLDLTTGAENFRVKTTVAFTGLKPGATTFIDCVGSKVISAKLNGVEFDPKFDGETIYLPAVAAENVLEIEHDGIYSNTGEGLHRFVDPVDNEVYLYTQFETGDARRMYACFDQPDQKATFTISTITPKHWEVISNYGIESTKELDGDRKFLQFAESQMISTYVTAIVAGPYTSVHDEYKGEKTIPLGIYARKSFFKHVDAENIFEVTKQGFAYFEKTFGLAYPFGKYDQIAVAEYNWGAMENVGCVTFHEDVLIFRSKVTERNYVSRATTIHHEMAHMWFGDLVTMKWWDDLWLNESFAEWASYTSVSESTKYKNAWTEFNSLRKNWAYRVDQMTTTHPIATDMEDLDAVRTNFDGISYAKGASVLQQLVAHVGRENFIKGLRLYFAKHAFGNTTLKDLIDQLEAASGRDLTPWVSTWLRTAGVNTLRPIIEIDGANYKSISIKQEAPTMPVGSKELRPHRLHVGLFDISGDKLTRRTSVELDVAGELTKVSALAGEKVADLVLINDKDQTYAKLRFDDRSIATMKSHLGGLDDSLARGLIWASLWDSCRDGELSATDYVTIALNALKSESDISIVSATLMQIDTAIWAYANPTKRDALRGQVAQSVEALLDASAPGSDHQMAFARAFANFAVTPAHCDRIKAILDGSINGLVIDAEIRWYIFICGVKRGVFGPADIESESAKDQTAHGKQYTARAYASMPTKEAKSKAFHSVTTDDLSNTIHSYTCLGFNENIHHEILAEFVDPYFDSMLKVWETKGYEIAETTANLLFPTWVITPETLAKSEHWLNVTGKDASHALRRAITEGRDAMSRALKARAADK</sequence>
<dbReference type="Pfam" id="PF17900">
    <property type="entry name" value="Peptidase_M1_N"/>
    <property type="match status" value="1"/>
</dbReference>